<reference evidence="1 2" key="1">
    <citation type="journal article" date="2019" name="Commun. Biol.">
        <title>The bagworm genome reveals a unique fibroin gene that provides high tensile strength.</title>
        <authorList>
            <person name="Kono N."/>
            <person name="Nakamura H."/>
            <person name="Ohtoshi R."/>
            <person name="Tomita M."/>
            <person name="Numata K."/>
            <person name="Arakawa K."/>
        </authorList>
    </citation>
    <scope>NUCLEOTIDE SEQUENCE [LARGE SCALE GENOMIC DNA]</scope>
</reference>
<comment type="caution">
    <text evidence="1">The sequence shown here is derived from an EMBL/GenBank/DDBJ whole genome shotgun (WGS) entry which is preliminary data.</text>
</comment>
<dbReference type="Proteomes" id="UP000299102">
    <property type="component" value="Unassembled WGS sequence"/>
</dbReference>
<protein>
    <submittedName>
        <fullName evidence="1">Uncharacterized protein</fullName>
    </submittedName>
</protein>
<evidence type="ECO:0000313" key="1">
    <source>
        <dbReference type="EMBL" id="GBP98259.1"/>
    </source>
</evidence>
<gene>
    <name evidence="1" type="ORF">EVAR_102517_1</name>
</gene>
<evidence type="ECO:0000313" key="2">
    <source>
        <dbReference type="Proteomes" id="UP000299102"/>
    </source>
</evidence>
<name>A0A4C2AGP3_EUMVA</name>
<organism evidence="1 2">
    <name type="scientific">Eumeta variegata</name>
    <name type="common">Bagworm moth</name>
    <name type="synonym">Eumeta japonica</name>
    <dbReference type="NCBI Taxonomy" id="151549"/>
    <lineage>
        <taxon>Eukaryota</taxon>
        <taxon>Metazoa</taxon>
        <taxon>Ecdysozoa</taxon>
        <taxon>Arthropoda</taxon>
        <taxon>Hexapoda</taxon>
        <taxon>Insecta</taxon>
        <taxon>Pterygota</taxon>
        <taxon>Neoptera</taxon>
        <taxon>Endopterygota</taxon>
        <taxon>Lepidoptera</taxon>
        <taxon>Glossata</taxon>
        <taxon>Ditrysia</taxon>
        <taxon>Tineoidea</taxon>
        <taxon>Psychidae</taxon>
        <taxon>Oiketicinae</taxon>
        <taxon>Eumeta</taxon>
    </lineage>
</organism>
<keyword evidence="2" id="KW-1185">Reference proteome</keyword>
<proteinExistence type="predicted"/>
<dbReference type="AlphaFoldDB" id="A0A4C2AGP3"/>
<dbReference type="EMBL" id="BGZK01003099">
    <property type="protein sequence ID" value="GBP98259.1"/>
    <property type="molecule type" value="Genomic_DNA"/>
</dbReference>
<sequence>MRASERHASLPLGHGIASTAPRNAAIIACSCTSIFLQSTEQKPTPNYIGHVLICAVFFSHRAFQSSDVRAKYHALDCADAHTVYRYCWQTILSVFIRRRTSSTSFVLAAISGRSSRDRSRGLRLGVTYEKGVTLGNVTMSHRTRERPAECLASLSHSTMIGLPRAQH</sequence>
<accession>A0A4C2AGP3</accession>
<dbReference type="OrthoDB" id="5973987at2759"/>